<dbReference type="GO" id="GO:0004565">
    <property type="term" value="F:beta-galactosidase activity"/>
    <property type="evidence" value="ECO:0007669"/>
    <property type="project" value="UniProtKB-EC"/>
</dbReference>
<dbReference type="InterPro" id="IPR006102">
    <property type="entry name" value="Ig-like_GH2"/>
</dbReference>
<dbReference type="Pfam" id="PF02836">
    <property type="entry name" value="Glyco_hydro_2_C"/>
    <property type="match status" value="1"/>
</dbReference>
<accession>A0A1S8SXN1</accession>
<dbReference type="PANTHER" id="PTHR42732:SF1">
    <property type="entry name" value="BETA-MANNOSIDASE"/>
    <property type="match status" value="1"/>
</dbReference>
<dbReference type="SUPFAM" id="SSF51445">
    <property type="entry name" value="(Trans)glycosidases"/>
    <property type="match status" value="1"/>
</dbReference>
<feature type="domain" description="Glycoside hydrolase family 2" evidence="7">
    <location>
        <begin position="707"/>
        <end position="803"/>
    </location>
</feature>
<keyword evidence="3 8" id="KW-0326">Glycosidase</keyword>
<dbReference type="OrthoDB" id="9762066at2"/>
<dbReference type="Proteomes" id="UP000190890">
    <property type="component" value="Unassembled WGS sequence"/>
</dbReference>
<keyword evidence="9" id="KW-1185">Reference proteome</keyword>
<dbReference type="STRING" id="29367.CLPUN_53570"/>
<dbReference type="InterPro" id="IPR023232">
    <property type="entry name" value="Glyco_hydro_2_AS"/>
</dbReference>
<evidence type="ECO:0000256" key="2">
    <source>
        <dbReference type="ARBA" id="ARBA00022801"/>
    </source>
</evidence>
<evidence type="ECO:0000313" key="9">
    <source>
        <dbReference type="Proteomes" id="UP000190890"/>
    </source>
</evidence>
<reference evidence="8 9" key="1">
    <citation type="submission" date="2016-05" db="EMBL/GenBank/DDBJ databases">
        <title>Microbial solvent formation.</title>
        <authorList>
            <person name="Poehlein A."/>
            <person name="Montoya Solano J.D."/>
            <person name="Flitsch S."/>
            <person name="Krabben P."/>
            <person name="Duerre P."/>
            <person name="Daniel R."/>
        </authorList>
    </citation>
    <scope>NUCLEOTIDE SEQUENCE [LARGE SCALE GENOMIC DNA]</scope>
    <source>
        <strain evidence="8 9">DSM 2619</strain>
    </source>
</reference>
<dbReference type="EC" id="3.2.1.23" evidence="8"/>
<dbReference type="InterPro" id="IPR006101">
    <property type="entry name" value="Glyco_hydro_2"/>
</dbReference>
<dbReference type="InterPro" id="IPR013783">
    <property type="entry name" value="Ig-like_fold"/>
</dbReference>
<evidence type="ECO:0000259" key="7">
    <source>
        <dbReference type="Pfam" id="PF18565"/>
    </source>
</evidence>
<dbReference type="SUPFAM" id="SSF49785">
    <property type="entry name" value="Galactose-binding domain-like"/>
    <property type="match status" value="1"/>
</dbReference>
<dbReference type="Gene3D" id="2.60.40.10">
    <property type="entry name" value="Immunoglobulins"/>
    <property type="match status" value="3"/>
</dbReference>
<dbReference type="Gene3D" id="2.60.120.260">
    <property type="entry name" value="Galactose-binding domain-like"/>
    <property type="match status" value="1"/>
</dbReference>
<name>A0A1S8SXN1_9CLOT</name>
<dbReference type="RefSeq" id="WP_077850225.1">
    <property type="nucleotide sequence ID" value="NZ_LZZM01000245.1"/>
</dbReference>
<keyword evidence="2 8" id="KW-0378">Hydrolase</keyword>
<feature type="domain" description="Glycoside hydrolase family 2 catalytic" evidence="5">
    <location>
        <begin position="277"/>
        <end position="426"/>
    </location>
</feature>
<evidence type="ECO:0000256" key="3">
    <source>
        <dbReference type="ARBA" id="ARBA00023295"/>
    </source>
</evidence>
<proteinExistence type="inferred from homology"/>
<organism evidence="8 9">
    <name type="scientific">Clostridium puniceum</name>
    <dbReference type="NCBI Taxonomy" id="29367"/>
    <lineage>
        <taxon>Bacteria</taxon>
        <taxon>Bacillati</taxon>
        <taxon>Bacillota</taxon>
        <taxon>Clostridia</taxon>
        <taxon>Eubacteriales</taxon>
        <taxon>Clostridiaceae</taxon>
        <taxon>Clostridium</taxon>
    </lineage>
</organism>
<dbReference type="Pfam" id="PF18565">
    <property type="entry name" value="Glyco_hydro2_C5"/>
    <property type="match status" value="1"/>
</dbReference>
<dbReference type="InterPro" id="IPR017853">
    <property type="entry name" value="GH"/>
</dbReference>
<dbReference type="SUPFAM" id="SSF49303">
    <property type="entry name" value="beta-Galactosidase/glucuronidase domain"/>
    <property type="match status" value="1"/>
</dbReference>
<comment type="similarity">
    <text evidence="1">Belongs to the glycosyl hydrolase 2 family.</text>
</comment>
<dbReference type="GO" id="GO:0005975">
    <property type="term" value="P:carbohydrate metabolic process"/>
    <property type="evidence" value="ECO:0007669"/>
    <property type="project" value="InterPro"/>
</dbReference>
<comment type="caution">
    <text evidence="8">The sequence shown here is derived from an EMBL/GenBank/DDBJ whole genome shotgun (WGS) entry which is preliminary data.</text>
</comment>
<dbReference type="EMBL" id="LZZM01000245">
    <property type="protein sequence ID" value="OOM70025.1"/>
    <property type="molecule type" value="Genomic_DNA"/>
</dbReference>
<feature type="domain" description="Glycoside hydrolase family 2 immunoglobulin-like beta-sandwich" evidence="4">
    <location>
        <begin position="168"/>
        <end position="268"/>
    </location>
</feature>
<dbReference type="PROSITE" id="PS00608">
    <property type="entry name" value="GLYCOSYL_HYDROL_F2_2"/>
    <property type="match status" value="1"/>
</dbReference>
<dbReference type="Pfam" id="PF16355">
    <property type="entry name" value="DUF4982"/>
    <property type="match status" value="1"/>
</dbReference>
<dbReference type="PRINTS" id="PR00132">
    <property type="entry name" value="GLHYDRLASE2"/>
</dbReference>
<dbReference type="AlphaFoldDB" id="A0A1S8SXN1"/>
<dbReference type="InterPro" id="IPR040605">
    <property type="entry name" value="Glyco_hydro2_dom5"/>
</dbReference>
<evidence type="ECO:0000313" key="8">
    <source>
        <dbReference type="EMBL" id="OOM70025.1"/>
    </source>
</evidence>
<dbReference type="PANTHER" id="PTHR42732">
    <property type="entry name" value="BETA-GALACTOSIDASE"/>
    <property type="match status" value="1"/>
</dbReference>
<gene>
    <name evidence="8" type="ORF">CLPUN_53570</name>
</gene>
<dbReference type="InterPro" id="IPR032311">
    <property type="entry name" value="DUF4982"/>
</dbReference>
<dbReference type="InterPro" id="IPR006103">
    <property type="entry name" value="Glyco_hydro_2_cat"/>
</dbReference>
<feature type="domain" description="DUF4982" evidence="6">
    <location>
        <begin position="633"/>
        <end position="690"/>
    </location>
</feature>
<evidence type="ECO:0000256" key="1">
    <source>
        <dbReference type="ARBA" id="ARBA00007401"/>
    </source>
</evidence>
<sequence>MKKQHFYLDWNFSYSTGNSYQDKNGGTFKEKVNLPHDFSIGLDRTPQAGANEAGGFFQGGIGTYQKEFYVSEEQKDKEFLLVIEGAYMNTEVYINGNLAMLHPYGYTEFHVKLNHWLKYGENNKLKIVVNNNAMPNSRWYSGSGLYRHVWLMTSEAVYLAPWSISIATPTVAKEKALVKVETNITNDLEEEKQVSLVTTLFDKNGEEVTSYLSEVLLEGKKETKLVQELFVTNPKLWSLDSPTLYEAVSQVKLGDVLLDETKTTFGIRTISFSAKDGFKLNDATIKLKGGCLHHDNGPIGACAFDVAEERKVRIMKEVGYNAIRTAHNPPSTALLEACDRLGILVMDEVFDCWRLKKNTYDYHLYFEDWWKKDLEAMILRDRNHPSVIMWSIGNEIGERDGSSNGAKIAKELADYARSLDDTRAITNGVCAIFLDAGEFGGILANIFNGSAGDLKDLPPEVHELLKECDRVTAEWGEITADYCSPLDVVGYNYLDNRYEQDGKAFPDRVICGTESYPKKIAAVWEEVLKHNHVIGDFSWTSMDYFGEAGIGRSFYDETGSLFADYSWHISNCGDIDICGEIKPQGEYRKVVWGERKTPYIAVLKPEHYGKKEIVSSWGWSDVERSWSFPEAEGKKVRVDVYSNAEEIALIINGKVVERKAVGTEEAFKVSFDVVYEKGTIEAVAYTNNVETERDKLETVGKQTSLILKADISQLTSGYQGLSYVTCEVVDDRGRLVPHANNAISIEVTGEGNLQGMGTGNPISTEGYVGPSRNAYNGKVLAVVRSKEKGKILVTARAEGLAETILELESI</sequence>
<dbReference type="Gene3D" id="3.20.20.80">
    <property type="entry name" value="Glycosidases"/>
    <property type="match status" value="1"/>
</dbReference>
<dbReference type="Pfam" id="PF00703">
    <property type="entry name" value="Glyco_hydro_2"/>
    <property type="match status" value="1"/>
</dbReference>
<dbReference type="InterPro" id="IPR051913">
    <property type="entry name" value="GH2_Domain-Containing"/>
</dbReference>
<evidence type="ECO:0000259" key="6">
    <source>
        <dbReference type="Pfam" id="PF16355"/>
    </source>
</evidence>
<dbReference type="InterPro" id="IPR036156">
    <property type="entry name" value="Beta-gal/glucu_dom_sf"/>
</dbReference>
<evidence type="ECO:0000259" key="4">
    <source>
        <dbReference type="Pfam" id="PF00703"/>
    </source>
</evidence>
<evidence type="ECO:0000259" key="5">
    <source>
        <dbReference type="Pfam" id="PF02836"/>
    </source>
</evidence>
<dbReference type="InterPro" id="IPR008979">
    <property type="entry name" value="Galactose-bd-like_sf"/>
</dbReference>
<protein>
    <submittedName>
        <fullName evidence="8">Beta-galactosidase BoGH2A</fullName>
        <ecNumber evidence="8">3.2.1.23</ecNumber>
    </submittedName>
</protein>